<dbReference type="EMBL" id="HBUF01401848">
    <property type="protein sequence ID" value="CAG6737108.1"/>
    <property type="molecule type" value="Transcribed_RNA"/>
</dbReference>
<dbReference type="EMBL" id="HBUF01570683">
    <property type="protein sequence ID" value="CAG6766395.1"/>
    <property type="molecule type" value="Transcribed_RNA"/>
</dbReference>
<dbReference type="EMBL" id="HBUF01068744">
    <property type="protein sequence ID" value="CAG6628742.1"/>
    <property type="molecule type" value="Transcribed_RNA"/>
</dbReference>
<sequence>MPLRESKKKCHNFFRSSNLQTPGQSMLVTTQPRMTDKSIQPIHHPHSCLSFLSFYVPVKLFCISFSALFLSKLLCIIILEHSRILSCLPIPISTILSYQ</sequence>
<dbReference type="AlphaFoldDB" id="A0A8D8YXQ2"/>
<dbReference type="EMBL" id="HBUF01570684">
    <property type="protein sequence ID" value="CAG6766396.1"/>
    <property type="molecule type" value="Transcribed_RNA"/>
</dbReference>
<reference evidence="1" key="1">
    <citation type="submission" date="2021-05" db="EMBL/GenBank/DDBJ databases">
        <authorList>
            <person name="Alioto T."/>
            <person name="Alioto T."/>
            <person name="Gomez Garrido J."/>
        </authorList>
    </citation>
    <scope>NUCLEOTIDE SEQUENCE</scope>
</reference>
<organism evidence="1">
    <name type="scientific">Cacopsylla melanoneura</name>
    <dbReference type="NCBI Taxonomy" id="428564"/>
    <lineage>
        <taxon>Eukaryota</taxon>
        <taxon>Metazoa</taxon>
        <taxon>Ecdysozoa</taxon>
        <taxon>Arthropoda</taxon>
        <taxon>Hexapoda</taxon>
        <taxon>Insecta</taxon>
        <taxon>Pterygota</taxon>
        <taxon>Neoptera</taxon>
        <taxon>Paraneoptera</taxon>
        <taxon>Hemiptera</taxon>
        <taxon>Sternorrhyncha</taxon>
        <taxon>Psylloidea</taxon>
        <taxon>Psyllidae</taxon>
        <taxon>Psyllinae</taxon>
        <taxon>Cacopsylla</taxon>
    </lineage>
</organism>
<proteinExistence type="predicted"/>
<dbReference type="EMBL" id="HBUF01245335">
    <property type="protein sequence ID" value="CAG6678237.1"/>
    <property type="molecule type" value="Transcribed_RNA"/>
</dbReference>
<protein>
    <submittedName>
        <fullName evidence="1">Uncharacterized protein</fullName>
    </submittedName>
</protein>
<evidence type="ECO:0000313" key="1">
    <source>
        <dbReference type="EMBL" id="CAG6737108.1"/>
    </source>
</evidence>
<accession>A0A8D8YXQ2</accession>
<name>A0A8D8YXQ2_9HEMI</name>
<dbReference type="EMBL" id="HBUF01245336">
    <property type="protein sequence ID" value="CAG6678238.1"/>
    <property type="molecule type" value="Transcribed_RNA"/>
</dbReference>